<comment type="similarity">
    <text evidence="2 6">Belongs to the trans-sulfuration enzymes family.</text>
</comment>
<keyword evidence="8" id="KW-1185">Reference proteome</keyword>
<dbReference type="PROSITE" id="PS00868">
    <property type="entry name" value="CYS_MET_METAB_PP"/>
    <property type="match status" value="1"/>
</dbReference>
<dbReference type="FunFam" id="3.40.640.10:FF:000035">
    <property type="entry name" value="O-succinylhomoserine sulfhydrylase"/>
    <property type="match status" value="1"/>
</dbReference>
<dbReference type="GO" id="GO:0019346">
    <property type="term" value="P:transsulfuration"/>
    <property type="evidence" value="ECO:0007669"/>
    <property type="project" value="InterPro"/>
</dbReference>
<evidence type="ECO:0000256" key="5">
    <source>
        <dbReference type="PIRSR" id="PIRSR001434-2"/>
    </source>
</evidence>
<evidence type="ECO:0000313" key="7">
    <source>
        <dbReference type="EMBL" id="OCH75811.1"/>
    </source>
</evidence>
<evidence type="ECO:0000256" key="4">
    <source>
        <dbReference type="ARBA" id="ARBA00022898"/>
    </source>
</evidence>
<dbReference type="GO" id="GO:0006535">
    <property type="term" value="P:cysteine biosynthetic process from serine"/>
    <property type="evidence" value="ECO:0007669"/>
    <property type="project" value="TreeGrafter"/>
</dbReference>
<gene>
    <name evidence="7" type="ORF">A6E14_10400</name>
</gene>
<dbReference type="InterPro" id="IPR000277">
    <property type="entry name" value="Cys/Met-Metab_PyrdxlP-dep_enz"/>
</dbReference>
<evidence type="ECO:0000256" key="1">
    <source>
        <dbReference type="ARBA" id="ARBA00001933"/>
    </source>
</evidence>
<dbReference type="InterPro" id="IPR006235">
    <property type="entry name" value="OAc-hSer/O-AcSer_sulfhydrylase"/>
</dbReference>
<keyword evidence="4 5" id="KW-0663">Pyridoxal phosphate</keyword>
<protein>
    <submittedName>
        <fullName evidence="7">O-acetylhomoserine aminocarboxypropyltransferase</fullName>
    </submittedName>
</protein>
<dbReference type="CDD" id="cd00614">
    <property type="entry name" value="CGS_like"/>
    <property type="match status" value="1"/>
</dbReference>
<dbReference type="GO" id="GO:0003961">
    <property type="term" value="F:O-acetylhomoserine aminocarboxypropyltransferase activity"/>
    <property type="evidence" value="ECO:0007669"/>
    <property type="project" value="TreeGrafter"/>
</dbReference>
<feature type="modified residue" description="N6-(pyridoxal phosphate)lysine" evidence="5">
    <location>
        <position position="204"/>
    </location>
</feature>
<comment type="cofactor">
    <cofactor evidence="1 6">
        <name>pyridoxal 5'-phosphate</name>
        <dbReference type="ChEBI" id="CHEBI:597326"/>
    </cofactor>
</comment>
<dbReference type="NCBIfam" id="TIGR01326">
    <property type="entry name" value="OAH_OAS_sulfhy"/>
    <property type="match status" value="1"/>
</dbReference>
<dbReference type="GO" id="GO:0071269">
    <property type="term" value="P:L-homocysteine biosynthetic process"/>
    <property type="evidence" value="ECO:0007669"/>
    <property type="project" value="TreeGrafter"/>
</dbReference>
<proteinExistence type="inferred from homology"/>
<dbReference type="EMBL" id="MAJZ01000507">
    <property type="protein sequence ID" value="OCH75811.1"/>
    <property type="molecule type" value="Genomic_DNA"/>
</dbReference>
<dbReference type="PANTHER" id="PTHR43797:SF2">
    <property type="entry name" value="HOMOCYSTEINE_CYSTEINE SYNTHASE"/>
    <property type="match status" value="1"/>
</dbReference>
<dbReference type="Gene3D" id="3.90.1150.10">
    <property type="entry name" value="Aspartate Aminotransferase, domain 1"/>
    <property type="match status" value="1"/>
</dbReference>
<keyword evidence="3 7" id="KW-0808">Transferase</keyword>
<sequence length="422" mass="45771">MKDETLSIHFGYDTDPTTKSVATPIYQTVAYEFDSAQHGADLFNLEVPGNIYTRIMNPTNDVLEKRMAALEGGIAGLAVSAGSAAINYAIQTLAEGGDNIVSTPQLYGGTYTLFAHMLPKQGIEVRFAKDDKPESLAELIDENTKAVYCESIGNPAGNIIDLERIAELAHAQGVPVVVDNTVATPVLCKPIEFGADIVVHSLTKYVGGHGTTLGGMIVDSGKFPWAEHKDRFPVFNTPEASYHGVVYAEAFGEAAFIGRARTVPLRNTGAALSPMNAFMLMQGLETLSLRMERHTENALKVAEYLSQHEKVSWVSYAGLPTSPYFPLAEKYMNGKPSAILSFGLKDGYDAGVRFYDALEIFKRLVNIGDAKSLACHPASTTHRQLSEQEQKQAGVSPEMIRLSVGIEHIDDILADLEQALNA</sequence>
<dbReference type="GO" id="GO:0005737">
    <property type="term" value="C:cytoplasm"/>
    <property type="evidence" value="ECO:0007669"/>
    <property type="project" value="TreeGrafter"/>
</dbReference>
<comment type="caution">
    <text evidence="7">The sequence shown here is derived from an EMBL/GenBank/DDBJ whole genome shotgun (WGS) entry which is preliminary data.</text>
</comment>
<evidence type="ECO:0000256" key="2">
    <source>
        <dbReference type="ARBA" id="ARBA00009077"/>
    </source>
</evidence>
<dbReference type="Gene3D" id="3.40.640.10">
    <property type="entry name" value="Type I PLP-dependent aspartate aminotransferase-like (Major domain)"/>
    <property type="match status" value="1"/>
</dbReference>
<accession>A0A1B9QYW9</accession>
<evidence type="ECO:0000313" key="8">
    <source>
        <dbReference type="Proteomes" id="UP000093173"/>
    </source>
</evidence>
<dbReference type="InterPro" id="IPR015421">
    <property type="entry name" value="PyrdxlP-dep_Trfase_major"/>
</dbReference>
<dbReference type="InterPro" id="IPR054542">
    <property type="entry name" value="Cys_met_metab_PP"/>
</dbReference>
<dbReference type="Pfam" id="PF01053">
    <property type="entry name" value="Cys_Met_Meta_PP"/>
    <property type="match status" value="1"/>
</dbReference>
<organism evidence="7 8">
    <name type="scientific">Vibrio genomosp. F10</name>
    <dbReference type="NCBI Taxonomy" id="723171"/>
    <lineage>
        <taxon>Bacteria</taxon>
        <taxon>Pseudomonadati</taxon>
        <taxon>Pseudomonadota</taxon>
        <taxon>Gammaproteobacteria</taxon>
        <taxon>Vibrionales</taxon>
        <taxon>Vibrionaceae</taxon>
        <taxon>Vibrio</taxon>
    </lineage>
</organism>
<dbReference type="GO" id="GO:0030170">
    <property type="term" value="F:pyridoxal phosphate binding"/>
    <property type="evidence" value="ECO:0007669"/>
    <property type="project" value="InterPro"/>
</dbReference>
<dbReference type="InterPro" id="IPR015424">
    <property type="entry name" value="PyrdxlP-dep_Trfase"/>
</dbReference>
<evidence type="ECO:0000256" key="3">
    <source>
        <dbReference type="ARBA" id="ARBA00022679"/>
    </source>
</evidence>
<dbReference type="InterPro" id="IPR015422">
    <property type="entry name" value="PyrdxlP-dep_Trfase_small"/>
</dbReference>
<dbReference type="SUPFAM" id="SSF53383">
    <property type="entry name" value="PLP-dependent transferases"/>
    <property type="match status" value="1"/>
</dbReference>
<dbReference type="AlphaFoldDB" id="A0A1B9QYW9"/>
<dbReference type="RefSeq" id="WP_017034170.1">
    <property type="nucleotide sequence ID" value="NZ_JBNGCH010000507.1"/>
</dbReference>
<dbReference type="GO" id="GO:0004124">
    <property type="term" value="F:cysteine synthase activity"/>
    <property type="evidence" value="ECO:0007669"/>
    <property type="project" value="TreeGrafter"/>
</dbReference>
<dbReference type="PANTHER" id="PTHR43797">
    <property type="entry name" value="HOMOCYSTEINE/CYSTEINE SYNTHASE"/>
    <property type="match status" value="1"/>
</dbReference>
<reference evidence="8" key="1">
    <citation type="submission" date="2016-06" db="EMBL/GenBank/DDBJ databases">
        <authorList>
            <person name="Hehemann J.-H."/>
            <person name="Arevalo P."/>
            <person name="Datta M.S."/>
            <person name="Polz M.F."/>
        </authorList>
    </citation>
    <scope>NUCLEOTIDE SEQUENCE [LARGE SCALE GENOMIC DNA]</scope>
    <source>
        <strain evidence="8">9CSC122</strain>
    </source>
</reference>
<evidence type="ECO:0000256" key="6">
    <source>
        <dbReference type="RuleBase" id="RU362118"/>
    </source>
</evidence>
<dbReference type="PIRSF" id="PIRSF001434">
    <property type="entry name" value="CGS"/>
    <property type="match status" value="1"/>
</dbReference>
<name>A0A1B9QYW9_9VIBR</name>
<dbReference type="Proteomes" id="UP000093173">
    <property type="component" value="Unassembled WGS sequence"/>
</dbReference>